<feature type="region of interest" description="Disordered" evidence="1">
    <location>
        <begin position="15"/>
        <end position="36"/>
    </location>
</feature>
<proteinExistence type="predicted"/>
<comment type="caution">
    <text evidence="3">The sequence shown here is derived from an EMBL/GenBank/DDBJ whole genome shotgun (WGS) entry which is preliminary data.</text>
</comment>
<gene>
    <name evidence="3" type="ORF">GCM10010126_32190</name>
</gene>
<dbReference type="Proteomes" id="UP000627984">
    <property type="component" value="Unassembled WGS sequence"/>
</dbReference>
<reference evidence="3" key="2">
    <citation type="submission" date="2022-09" db="EMBL/GenBank/DDBJ databases">
        <authorList>
            <person name="Sun Q."/>
            <person name="Ohkuma M."/>
        </authorList>
    </citation>
    <scope>NUCLEOTIDE SEQUENCE</scope>
    <source>
        <strain evidence="3">JCM 3093</strain>
    </source>
</reference>
<sequence length="139" mass="14881">MSIFGVVRLTIQPRANPDGPPRLSLPDPPVSPVRQSSPPGLVINLIEPLSGLEVIGEIDRTTRTAWQEALAAVASKGEDVHLYLAELGFIDVRGTWLITDVAGTLPAGKRMFLHHPPRILKTVLTLIGSGSLPVVVESP</sequence>
<accession>A0AA37BH20</accession>
<dbReference type="InterPro" id="IPR036513">
    <property type="entry name" value="STAS_dom_sf"/>
</dbReference>
<dbReference type="Pfam" id="PF13466">
    <property type="entry name" value="STAS_2"/>
    <property type="match status" value="1"/>
</dbReference>
<protein>
    <recommendedName>
        <fullName evidence="2">MlaB-like STAS domain-containing protein</fullName>
    </recommendedName>
</protein>
<dbReference type="EMBL" id="BMQD01000009">
    <property type="protein sequence ID" value="GGK70355.1"/>
    <property type="molecule type" value="Genomic_DNA"/>
</dbReference>
<name>A0AA37BH20_9ACTN</name>
<evidence type="ECO:0000256" key="1">
    <source>
        <dbReference type="SAM" id="MobiDB-lite"/>
    </source>
</evidence>
<reference evidence="3" key="1">
    <citation type="journal article" date="2014" name="Int. J. Syst. Evol. Microbiol.">
        <title>Complete genome sequence of Corynebacterium casei LMG S-19264T (=DSM 44701T), isolated from a smear-ripened cheese.</title>
        <authorList>
            <consortium name="US DOE Joint Genome Institute (JGI-PGF)"/>
            <person name="Walter F."/>
            <person name="Albersmeier A."/>
            <person name="Kalinowski J."/>
            <person name="Ruckert C."/>
        </authorList>
    </citation>
    <scope>NUCLEOTIDE SEQUENCE</scope>
    <source>
        <strain evidence="3">JCM 3093</strain>
    </source>
</reference>
<evidence type="ECO:0000259" key="2">
    <source>
        <dbReference type="Pfam" id="PF13466"/>
    </source>
</evidence>
<organism evidence="3 4">
    <name type="scientific">Planomonospora parontospora</name>
    <dbReference type="NCBI Taxonomy" id="58119"/>
    <lineage>
        <taxon>Bacteria</taxon>
        <taxon>Bacillati</taxon>
        <taxon>Actinomycetota</taxon>
        <taxon>Actinomycetes</taxon>
        <taxon>Streptosporangiales</taxon>
        <taxon>Streptosporangiaceae</taxon>
        <taxon>Planomonospora</taxon>
    </lineage>
</organism>
<dbReference type="InterPro" id="IPR058548">
    <property type="entry name" value="MlaB-like_STAS"/>
</dbReference>
<dbReference type="AlphaFoldDB" id="A0AA37BH20"/>
<feature type="domain" description="MlaB-like STAS" evidence="2">
    <location>
        <begin position="52"/>
        <end position="128"/>
    </location>
</feature>
<dbReference type="Gene3D" id="3.30.750.24">
    <property type="entry name" value="STAS domain"/>
    <property type="match status" value="1"/>
</dbReference>
<dbReference type="SUPFAM" id="SSF52091">
    <property type="entry name" value="SpoIIaa-like"/>
    <property type="match status" value="1"/>
</dbReference>
<evidence type="ECO:0000313" key="3">
    <source>
        <dbReference type="EMBL" id="GGK70355.1"/>
    </source>
</evidence>
<evidence type="ECO:0000313" key="4">
    <source>
        <dbReference type="Proteomes" id="UP000627984"/>
    </source>
</evidence>